<evidence type="ECO:0000256" key="1">
    <source>
        <dbReference type="SAM" id="Coils"/>
    </source>
</evidence>
<dbReference type="PANTHER" id="PTHR12784:SF28">
    <property type="entry name" value="PROTEIN SICKIE"/>
    <property type="match status" value="1"/>
</dbReference>
<evidence type="ECO:0000313" key="4">
    <source>
        <dbReference type="Proteomes" id="UP000479000"/>
    </source>
</evidence>
<sequence length="250" mass="27613">MRCCSFRRPVSLNLRIDASIEKFSNALIDEVTYSKVILKIGSTELRIFRLLCRWSKNFHFCKLAHVVSAFEQSLSNMTQRLQQLTSTAEKKDSELMELRQTIELLRKQSVEAGLTSQGLSSPQMSRRHTINSSDPGNDNGKGFASEGNISRQLSTDSVSSLNSLSSACSLSSTPHNQETEKKKKRGWLRSSFNKAFSRGKKTRNGSASSDADERLDLSAPSSPLLNHPHMMMNGGGSNGNDSLASHSPTE</sequence>
<feature type="region of interest" description="Disordered" evidence="2">
    <location>
        <begin position="114"/>
        <end position="147"/>
    </location>
</feature>
<dbReference type="AlphaFoldDB" id="A0A6H5HZ19"/>
<dbReference type="Proteomes" id="UP000479000">
    <property type="component" value="Unassembled WGS sequence"/>
</dbReference>
<keyword evidence="4" id="KW-1185">Reference proteome</keyword>
<accession>A0A6H5HZ19</accession>
<gene>
    <name evidence="3" type="ORF">NTEN_LOCUS24166</name>
</gene>
<protein>
    <submittedName>
        <fullName evidence="3">Uncharacterized protein</fullName>
    </submittedName>
</protein>
<proteinExistence type="predicted"/>
<feature type="compositionally biased region" description="Polar residues" evidence="2">
    <location>
        <begin position="114"/>
        <end position="136"/>
    </location>
</feature>
<feature type="compositionally biased region" description="Polar residues" evidence="2">
    <location>
        <begin position="241"/>
        <end position="250"/>
    </location>
</feature>
<keyword evidence="1" id="KW-0175">Coiled coil</keyword>
<dbReference type="InterPro" id="IPR039041">
    <property type="entry name" value="Nav/unc-53"/>
</dbReference>
<evidence type="ECO:0000256" key="2">
    <source>
        <dbReference type="SAM" id="MobiDB-lite"/>
    </source>
</evidence>
<feature type="coiled-coil region" evidence="1">
    <location>
        <begin position="67"/>
        <end position="108"/>
    </location>
</feature>
<organism evidence="3 4">
    <name type="scientific">Nesidiocoris tenuis</name>
    <dbReference type="NCBI Taxonomy" id="355587"/>
    <lineage>
        <taxon>Eukaryota</taxon>
        <taxon>Metazoa</taxon>
        <taxon>Ecdysozoa</taxon>
        <taxon>Arthropoda</taxon>
        <taxon>Hexapoda</taxon>
        <taxon>Insecta</taxon>
        <taxon>Pterygota</taxon>
        <taxon>Neoptera</taxon>
        <taxon>Paraneoptera</taxon>
        <taxon>Hemiptera</taxon>
        <taxon>Heteroptera</taxon>
        <taxon>Panheteroptera</taxon>
        <taxon>Cimicomorpha</taxon>
        <taxon>Miridae</taxon>
        <taxon>Dicyphina</taxon>
        <taxon>Nesidiocoris</taxon>
    </lineage>
</organism>
<name>A0A6H5HZ19_9HEMI</name>
<dbReference type="OrthoDB" id="6760377at2759"/>
<dbReference type="GO" id="GO:0022008">
    <property type="term" value="P:neurogenesis"/>
    <property type="evidence" value="ECO:0007669"/>
    <property type="project" value="InterPro"/>
</dbReference>
<reference evidence="3 4" key="1">
    <citation type="submission" date="2020-02" db="EMBL/GenBank/DDBJ databases">
        <authorList>
            <person name="Ferguson B K."/>
        </authorList>
    </citation>
    <scope>NUCLEOTIDE SEQUENCE [LARGE SCALE GENOMIC DNA]</scope>
</reference>
<dbReference type="PANTHER" id="PTHR12784">
    <property type="entry name" value="STEERIN"/>
    <property type="match status" value="1"/>
</dbReference>
<dbReference type="EMBL" id="CADCXU010035412">
    <property type="protein sequence ID" value="CAB0020594.1"/>
    <property type="molecule type" value="Genomic_DNA"/>
</dbReference>
<feature type="region of interest" description="Disordered" evidence="2">
    <location>
        <begin position="164"/>
        <end position="250"/>
    </location>
</feature>
<evidence type="ECO:0000313" key="3">
    <source>
        <dbReference type="EMBL" id="CAB0020594.1"/>
    </source>
</evidence>